<organism evidence="2 3">
    <name type="scientific">Clavelina lepadiformis</name>
    <name type="common">Light-bulb sea squirt</name>
    <name type="synonym">Ascidia lepadiformis</name>
    <dbReference type="NCBI Taxonomy" id="159417"/>
    <lineage>
        <taxon>Eukaryota</taxon>
        <taxon>Metazoa</taxon>
        <taxon>Chordata</taxon>
        <taxon>Tunicata</taxon>
        <taxon>Ascidiacea</taxon>
        <taxon>Aplousobranchia</taxon>
        <taxon>Clavelinidae</taxon>
        <taxon>Clavelina</taxon>
    </lineage>
</organism>
<keyword evidence="3" id="KW-1185">Reference proteome</keyword>
<proteinExistence type="predicted"/>
<gene>
    <name evidence="2" type="ORF">CVLEPA_LOCUS11677</name>
</gene>
<protein>
    <recommendedName>
        <fullName evidence="1">Iminophenyl-pyruvate dimer synthase domain-containing protein</fullName>
    </recommendedName>
</protein>
<feature type="domain" description="Iminophenyl-pyruvate dimer synthase" evidence="1">
    <location>
        <begin position="7"/>
        <end position="119"/>
    </location>
</feature>
<dbReference type="PANTHER" id="PTHR34400:SF4">
    <property type="entry name" value="MEMBRANE PROTEIN"/>
    <property type="match status" value="1"/>
</dbReference>
<dbReference type="Proteomes" id="UP001642483">
    <property type="component" value="Unassembled WGS sequence"/>
</dbReference>
<dbReference type="PANTHER" id="PTHR34400">
    <property type="match status" value="1"/>
</dbReference>
<evidence type="ECO:0000313" key="2">
    <source>
        <dbReference type="EMBL" id="CAK8681481.1"/>
    </source>
</evidence>
<sequence length="297" mass="33362">MLKEPSVSNAHTIGAFYAQVMLRLIQVESCVKANERETIFTGDPKRQLGERQWYSSKGLSSGVLFEVFDLKSAIRALIEIVYEGEGGTPCVPYILDIQGNVANNKIKEKTHYVKFQELAHGRKLVAVDEEPPQWAGVACISPPDAICSKFLSSLIQNGEGKRHHSKRFCYVGERLSVNENEDVWPIANVPTNENAAHYSEIDPRVARMLLGFNRIYTSLLQCLESTMNGNVNKMSTCMGMMYELLSAGTSLVKMPIYSEQDNCCTEQMAAPSWTYLRDPFKQEGENVLNVDKKVEFC</sequence>
<dbReference type="EMBL" id="CAWYQH010000079">
    <property type="protein sequence ID" value="CAK8681481.1"/>
    <property type="molecule type" value="Genomic_DNA"/>
</dbReference>
<comment type="caution">
    <text evidence="2">The sequence shown here is derived from an EMBL/GenBank/DDBJ whole genome shotgun (WGS) entry which is preliminary data.</text>
</comment>
<accession>A0ABP0FQ61</accession>
<dbReference type="Gene3D" id="1.20.1260.10">
    <property type="match status" value="1"/>
</dbReference>
<name>A0ABP0FQ61_CLALP</name>
<evidence type="ECO:0000313" key="3">
    <source>
        <dbReference type="Proteomes" id="UP001642483"/>
    </source>
</evidence>
<reference evidence="2 3" key="1">
    <citation type="submission" date="2024-02" db="EMBL/GenBank/DDBJ databases">
        <authorList>
            <person name="Daric V."/>
            <person name="Darras S."/>
        </authorList>
    </citation>
    <scope>NUCLEOTIDE SEQUENCE [LARGE SCALE GENOMIC DNA]</scope>
</reference>
<evidence type="ECO:0000259" key="1">
    <source>
        <dbReference type="Pfam" id="PF12902"/>
    </source>
</evidence>
<dbReference type="Pfam" id="PF12902">
    <property type="entry name" value="Ferritin-like"/>
    <property type="match status" value="1"/>
</dbReference>
<dbReference type="InterPro" id="IPR012347">
    <property type="entry name" value="Ferritin-like"/>
</dbReference>
<dbReference type="InterPro" id="IPR026820">
    <property type="entry name" value="VioB/RebD_dom"/>
</dbReference>